<dbReference type="InterPro" id="IPR011032">
    <property type="entry name" value="GroES-like_sf"/>
</dbReference>
<dbReference type="GO" id="GO:0006631">
    <property type="term" value="P:fatty acid metabolic process"/>
    <property type="evidence" value="ECO:0007669"/>
    <property type="project" value="TreeGrafter"/>
</dbReference>
<evidence type="ECO:0000256" key="1">
    <source>
        <dbReference type="ARBA" id="ARBA00022857"/>
    </source>
</evidence>
<dbReference type="Gene3D" id="3.90.180.10">
    <property type="entry name" value="Medium-chain alcohol dehydrogenases, catalytic domain"/>
    <property type="match status" value="1"/>
</dbReference>
<accession>A0A3P6NGK7</accession>
<dbReference type="AlphaFoldDB" id="A0A3P6NGK7"/>
<evidence type="ECO:0000259" key="5">
    <source>
        <dbReference type="Pfam" id="PF08240"/>
    </source>
</evidence>
<dbReference type="Pfam" id="PF08240">
    <property type="entry name" value="ADH_N"/>
    <property type="match status" value="1"/>
</dbReference>
<dbReference type="InterPro" id="IPR013154">
    <property type="entry name" value="ADH-like_N"/>
</dbReference>
<dbReference type="PANTHER" id="PTHR43981">
    <property type="entry name" value="ENOYL-[ACYL-CARRIER-PROTEIN] REDUCTASE, MITOCHONDRIAL"/>
    <property type="match status" value="1"/>
</dbReference>
<dbReference type="PANTHER" id="PTHR43981:SF2">
    <property type="entry name" value="ENOYL-[ACYL-CARRIER-PROTEIN] REDUCTASE, MITOCHONDRIAL"/>
    <property type="match status" value="1"/>
</dbReference>
<evidence type="ECO:0000313" key="7">
    <source>
        <dbReference type="Proteomes" id="UP000267096"/>
    </source>
</evidence>
<feature type="domain" description="Alcohol dehydrogenase-like N-terminal" evidence="5">
    <location>
        <begin position="29"/>
        <end position="74"/>
    </location>
</feature>
<keyword evidence="2" id="KW-0560">Oxidoreductase</keyword>
<keyword evidence="7" id="KW-1185">Reference proteome</keyword>
<dbReference type="OrthoDB" id="7482721at2759"/>
<keyword evidence="1" id="KW-0521">NADP</keyword>
<name>A0A3P6NGK7_ANISI</name>
<reference evidence="6 7" key="1">
    <citation type="submission" date="2018-11" db="EMBL/GenBank/DDBJ databases">
        <authorList>
            <consortium name="Pathogen Informatics"/>
        </authorList>
    </citation>
    <scope>NUCLEOTIDE SEQUENCE [LARGE SCALE GENOMIC DNA]</scope>
</reference>
<evidence type="ECO:0000256" key="3">
    <source>
        <dbReference type="ARBA" id="ARBA00041058"/>
    </source>
</evidence>
<dbReference type="GO" id="GO:0005739">
    <property type="term" value="C:mitochondrion"/>
    <property type="evidence" value="ECO:0007669"/>
    <property type="project" value="TreeGrafter"/>
</dbReference>
<dbReference type="InterPro" id="IPR051034">
    <property type="entry name" value="Mito_Enoyl-ACP_Reductase"/>
</dbReference>
<dbReference type="EMBL" id="UYRR01010244">
    <property type="protein sequence ID" value="VDK25306.1"/>
    <property type="molecule type" value="Genomic_DNA"/>
</dbReference>
<organism evidence="6 7">
    <name type="scientific">Anisakis simplex</name>
    <name type="common">Herring worm</name>
    <dbReference type="NCBI Taxonomy" id="6269"/>
    <lineage>
        <taxon>Eukaryota</taxon>
        <taxon>Metazoa</taxon>
        <taxon>Ecdysozoa</taxon>
        <taxon>Nematoda</taxon>
        <taxon>Chromadorea</taxon>
        <taxon>Rhabditida</taxon>
        <taxon>Spirurina</taxon>
        <taxon>Ascaridomorpha</taxon>
        <taxon>Ascaridoidea</taxon>
        <taxon>Anisakidae</taxon>
        <taxon>Anisakis</taxon>
        <taxon>Anisakis simplex complex</taxon>
    </lineage>
</organism>
<proteinExistence type="predicted"/>
<evidence type="ECO:0000256" key="4">
    <source>
        <dbReference type="ARBA" id="ARBA00042123"/>
    </source>
</evidence>
<evidence type="ECO:0000256" key="2">
    <source>
        <dbReference type="ARBA" id="ARBA00023002"/>
    </source>
</evidence>
<dbReference type="Proteomes" id="UP000267096">
    <property type="component" value="Unassembled WGS sequence"/>
</dbReference>
<evidence type="ECO:0000313" key="6">
    <source>
        <dbReference type="EMBL" id="VDK25306.1"/>
    </source>
</evidence>
<dbReference type="GO" id="GO:0016491">
    <property type="term" value="F:oxidoreductase activity"/>
    <property type="evidence" value="ECO:0007669"/>
    <property type="project" value="UniProtKB-KW"/>
</dbReference>
<dbReference type="SUPFAM" id="SSF50129">
    <property type="entry name" value="GroES-like"/>
    <property type="match status" value="1"/>
</dbReference>
<protein>
    <recommendedName>
        <fullName evidence="3">Enoyl-[acyl-carrier-protein] reductase, mitochondrial</fullName>
    </recommendedName>
    <alternativeName>
        <fullName evidence="4">2-enoyl thioester reductase</fullName>
    </alternativeName>
</protein>
<sequence>MKVTCVSEEPPFQVLKLVQQTVPDNVHGNEVLVRWVSTPIDPLDIGIINGKYPSVAPPPCIGGSEGLGVVEKVGIFVVSSSRLNWVSVRFQ</sequence>
<gene>
    <name evidence="6" type="ORF">ASIM_LOCUS5309</name>
</gene>